<evidence type="ECO:0008006" key="5">
    <source>
        <dbReference type="Google" id="ProtNLM"/>
    </source>
</evidence>
<reference evidence="3 4" key="1">
    <citation type="submission" date="2017-02" db="EMBL/GenBank/DDBJ databases">
        <authorList>
            <person name="Peterson S.W."/>
        </authorList>
    </citation>
    <scope>NUCLEOTIDE SEQUENCE [LARGE SCALE GENOMIC DNA]</scope>
    <source>
        <strain evidence="3 4">DSM 22323</strain>
    </source>
</reference>
<keyword evidence="4" id="KW-1185">Reference proteome</keyword>
<evidence type="ECO:0000256" key="2">
    <source>
        <dbReference type="SAM" id="Phobius"/>
    </source>
</evidence>
<dbReference type="STRING" id="619805.SAMN05660477_01146"/>
<keyword evidence="2" id="KW-0472">Membrane</keyword>
<evidence type="ECO:0000313" key="4">
    <source>
        <dbReference type="Proteomes" id="UP000191112"/>
    </source>
</evidence>
<dbReference type="RefSeq" id="WP_245797159.1">
    <property type="nucleotide sequence ID" value="NZ_FUYZ01000003.1"/>
</dbReference>
<gene>
    <name evidence="3" type="ORF">SAMN05660477_01146</name>
</gene>
<protein>
    <recommendedName>
        <fullName evidence="5">Ferric siderophore ABC transporter substrate-binding protein</fullName>
    </recommendedName>
</protein>
<sequence>MYQDLDDIVFEDRHKAYGAYAFRKHYDHTLTKALLIGVSVFLLLFLLFFSGVKAPNDKKNEHEDMVQMDVTNMLINFGDNTNGKGIEEPKKSESSPAPLTEKHQEEIAEVEKPSIEKADKPIPENTVPVPTREKAVVVTPKASKADKKAKTNTTSTTVAKSDASTKIKGPIKKEGGTGDGRGNAAIGNLLAGRGTKGSSQGTGSGSGNAGDPLGGAGDGDSKIGVDRKLVGFIPGTMGRGGAQPKHDCSGSGSISIAYTVDKAGNVISASRAGGVSDPCVVSTSIKWVKQYVKAEKSSVSSKGTYKIVF</sequence>
<proteinExistence type="predicted"/>
<dbReference type="Proteomes" id="UP000191112">
    <property type="component" value="Unassembled WGS sequence"/>
</dbReference>
<evidence type="ECO:0000313" key="3">
    <source>
        <dbReference type="EMBL" id="SKB79489.1"/>
    </source>
</evidence>
<organism evidence="3 4">
    <name type="scientific">Soonwooa buanensis</name>
    <dbReference type="NCBI Taxonomy" id="619805"/>
    <lineage>
        <taxon>Bacteria</taxon>
        <taxon>Pseudomonadati</taxon>
        <taxon>Bacteroidota</taxon>
        <taxon>Flavobacteriia</taxon>
        <taxon>Flavobacteriales</taxon>
        <taxon>Weeksellaceae</taxon>
        <taxon>Chryseobacterium group</taxon>
        <taxon>Soonwooa</taxon>
    </lineage>
</organism>
<dbReference type="AlphaFoldDB" id="A0A1T5E6H3"/>
<dbReference type="EMBL" id="FUYZ01000003">
    <property type="protein sequence ID" value="SKB79489.1"/>
    <property type="molecule type" value="Genomic_DNA"/>
</dbReference>
<keyword evidence="2" id="KW-1133">Transmembrane helix</keyword>
<feature type="transmembrane region" description="Helical" evidence="2">
    <location>
        <begin position="33"/>
        <end position="52"/>
    </location>
</feature>
<name>A0A1T5E6H3_9FLAO</name>
<keyword evidence="2" id="KW-0812">Transmembrane</keyword>
<feature type="compositionally biased region" description="Polar residues" evidence="1">
    <location>
        <begin position="151"/>
        <end position="164"/>
    </location>
</feature>
<feature type="compositionally biased region" description="Basic and acidic residues" evidence="1">
    <location>
        <begin position="100"/>
        <end position="122"/>
    </location>
</feature>
<accession>A0A1T5E6H3</accession>
<feature type="region of interest" description="Disordered" evidence="1">
    <location>
        <begin position="78"/>
        <end position="221"/>
    </location>
</feature>
<feature type="compositionally biased region" description="Gly residues" evidence="1">
    <location>
        <begin position="200"/>
        <end position="218"/>
    </location>
</feature>
<evidence type="ECO:0000256" key="1">
    <source>
        <dbReference type="SAM" id="MobiDB-lite"/>
    </source>
</evidence>